<gene>
    <name evidence="2" type="ORF">LBW55_22305</name>
</gene>
<proteinExistence type="predicted"/>
<evidence type="ECO:0000259" key="1">
    <source>
        <dbReference type="Pfam" id="PF10908"/>
    </source>
</evidence>
<dbReference type="EMBL" id="JAIVEX010000013">
    <property type="protein sequence ID" value="MDB0524344.1"/>
    <property type="molecule type" value="Genomic_DNA"/>
</dbReference>
<evidence type="ECO:0000313" key="3">
    <source>
        <dbReference type="Proteomes" id="UP001143674"/>
    </source>
</evidence>
<comment type="caution">
    <text evidence="2">The sequence shown here is derived from an EMBL/GenBank/DDBJ whole genome shotgun (WGS) entry which is preliminary data.</text>
</comment>
<dbReference type="RefSeq" id="WP_042550576.1">
    <property type="nucleotide sequence ID" value="NZ_CDLX01000001.1"/>
</dbReference>
<feature type="domain" description="Tlde1" evidence="1">
    <location>
        <begin position="23"/>
        <end position="140"/>
    </location>
</feature>
<dbReference type="Proteomes" id="UP001143674">
    <property type="component" value="Unassembled WGS sequence"/>
</dbReference>
<protein>
    <submittedName>
        <fullName evidence="2">DUF2778 domain-containing protein</fullName>
    </submittedName>
</protein>
<dbReference type="Pfam" id="PF10908">
    <property type="entry name" value="Tlde1_dom"/>
    <property type="match status" value="1"/>
</dbReference>
<organism evidence="2 3">
    <name type="scientific">Ralstonia solanacearum</name>
    <name type="common">Pseudomonas solanacearum</name>
    <dbReference type="NCBI Taxonomy" id="305"/>
    <lineage>
        <taxon>Bacteria</taxon>
        <taxon>Pseudomonadati</taxon>
        <taxon>Pseudomonadota</taxon>
        <taxon>Betaproteobacteria</taxon>
        <taxon>Burkholderiales</taxon>
        <taxon>Burkholderiaceae</taxon>
        <taxon>Ralstonia</taxon>
        <taxon>Ralstonia solanacearum species complex</taxon>
    </lineage>
</organism>
<sequence>MIECTFELNDQPMSALKLGACSFPAFSGLGSSVNQRRAMCAASRGPIPPGTYYILDRQTGGRLGPLLDRLKGRQDWLALYADDGRIDDETFCDRVRRGQFRLHPSGRLGISEGCIVMQRQTDFHRLRAMLNCHRSAPIPGLDISAYGKVVVK</sequence>
<accession>A0AAE3NNW1</accession>
<dbReference type="AlphaFoldDB" id="A0AAE3NNW1"/>
<name>A0AAE3NNW1_RALSL</name>
<dbReference type="InterPro" id="IPR021225">
    <property type="entry name" value="Tlde1_dom"/>
</dbReference>
<reference evidence="2" key="1">
    <citation type="submission" date="2021-09" db="EMBL/GenBank/DDBJ databases">
        <title>Genomic analysis of Ralstonia spp.</title>
        <authorList>
            <person name="Aburjaile F."/>
            <person name="Ariute J.C."/>
            <person name="Pais A.K.L."/>
            <person name="Albuquerque G.M.R."/>
            <person name="Silva A.M.F."/>
            <person name="Brenig B."/>
            <person name="Azevedo V."/>
            <person name="Matiuzzi M."/>
            <person name="Ramos R."/>
            <person name="Goes-Neto A."/>
            <person name="Soares S."/>
            <person name="Iseppon A.M.B."/>
            <person name="Souza E."/>
            <person name="Gama M."/>
        </authorList>
    </citation>
    <scope>NUCLEOTIDE SEQUENCE</scope>
    <source>
        <strain evidence="2">B4</strain>
    </source>
</reference>
<evidence type="ECO:0000313" key="2">
    <source>
        <dbReference type="EMBL" id="MDB0524344.1"/>
    </source>
</evidence>